<comment type="subcellular location">
    <subcellularLocation>
        <location evidence="4">Peroxisome membrane</location>
    </subcellularLocation>
</comment>
<protein>
    <submittedName>
        <fullName evidence="5">Uncharacterized protein</fullName>
    </submittedName>
</protein>
<dbReference type="Proteomes" id="UP000886523">
    <property type="component" value="Unassembled WGS sequence"/>
</dbReference>
<evidence type="ECO:0000313" key="5">
    <source>
        <dbReference type="EMBL" id="KAF9505059.1"/>
    </source>
</evidence>
<keyword evidence="3" id="KW-0576">Peroxisome</keyword>
<dbReference type="PANTHER" id="PTHR12652">
    <property type="entry name" value="PEROXISOMAL BIOGENESIS FACTOR 11"/>
    <property type="match status" value="1"/>
</dbReference>
<keyword evidence="6" id="KW-1185">Reference proteome</keyword>
<keyword evidence="1" id="KW-0962">Peroxisome biogenesis</keyword>
<evidence type="ECO:0000256" key="4">
    <source>
        <dbReference type="ARBA" id="ARBA00046271"/>
    </source>
</evidence>
<dbReference type="PANTHER" id="PTHR12652:SF25">
    <property type="entry name" value="MICROBODY (PEROXISOME) PROLIFERATION PROTEIN PEROXIN 11C (EUROFUNG)"/>
    <property type="match status" value="1"/>
</dbReference>
<dbReference type="GO" id="GO:0016559">
    <property type="term" value="P:peroxisome fission"/>
    <property type="evidence" value="ECO:0007669"/>
    <property type="project" value="InterPro"/>
</dbReference>
<organism evidence="5 6">
    <name type="scientific">Hydnum rufescens UP504</name>
    <dbReference type="NCBI Taxonomy" id="1448309"/>
    <lineage>
        <taxon>Eukaryota</taxon>
        <taxon>Fungi</taxon>
        <taxon>Dikarya</taxon>
        <taxon>Basidiomycota</taxon>
        <taxon>Agaricomycotina</taxon>
        <taxon>Agaricomycetes</taxon>
        <taxon>Cantharellales</taxon>
        <taxon>Hydnaceae</taxon>
        <taxon>Hydnum</taxon>
    </lineage>
</organism>
<dbReference type="InterPro" id="IPR008733">
    <property type="entry name" value="PEX11"/>
</dbReference>
<evidence type="ECO:0000256" key="2">
    <source>
        <dbReference type="ARBA" id="ARBA00023136"/>
    </source>
</evidence>
<dbReference type="OrthoDB" id="10005898at2759"/>
<comment type="caution">
    <text evidence="5">The sequence shown here is derived from an EMBL/GenBank/DDBJ whole genome shotgun (WGS) entry which is preliminary data.</text>
</comment>
<dbReference type="GO" id="GO:0005778">
    <property type="term" value="C:peroxisomal membrane"/>
    <property type="evidence" value="ECO:0007669"/>
    <property type="project" value="UniProtKB-SubCell"/>
</dbReference>
<dbReference type="Pfam" id="PF05648">
    <property type="entry name" value="PEX11"/>
    <property type="match status" value="1"/>
</dbReference>
<name>A0A9P6DN98_9AGAM</name>
<evidence type="ECO:0000256" key="3">
    <source>
        <dbReference type="ARBA" id="ARBA00023140"/>
    </source>
</evidence>
<evidence type="ECO:0000256" key="1">
    <source>
        <dbReference type="ARBA" id="ARBA00022593"/>
    </source>
</evidence>
<dbReference type="EMBL" id="MU129176">
    <property type="protein sequence ID" value="KAF9505059.1"/>
    <property type="molecule type" value="Genomic_DNA"/>
</dbReference>
<reference evidence="5" key="1">
    <citation type="journal article" date="2020" name="Nat. Commun.">
        <title>Large-scale genome sequencing of mycorrhizal fungi provides insights into the early evolution of symbiotic traits.</title>
        <authorList>
            <person name="Miyauchi S."/>
            <person name="Kiss E."/>
            <person name="Kuo A."/>
            <person name="Drula E."/>
            <person name="Kohler A."/>
            <person name="Sanchez-Garcia M."/>
            <person name="Morin E."/>
            <person name="Andreopoulos B."/>
            <person name="Barry K.W."/>
            <person name="Bonito G."/>
            <person name="Buee M."/>
            <person name="Carver A."/>
            <person name="Chen C."/>
            <person name="Cichocki N."/>
            <person name="Clum A."/>
            <person name="Culley D."/>
            <person name="Crous P.W."/>
            <person name="Fauchery L."/>
            <person name="Girlanda M."/>
            <person name="Hayes R.D."/>
            <person name="Keri Z."/>
            <person name="LaButti K."/>
            <person name="Lipzen A."/>
            <person name="Lombard V."/>
            <person name="Magnuson J."/>
            <person name="Maillard F."/>
            <person name="Murat C."/>
            <person name="Nolan M."/>
            <person name="Ohm R.A."/>
            <person name="Pangilinan J."/>
            <person name="Pereira M.F."/>
            <person name="Perotto S."/>
            <person name="Peter M."/>
            <person name="Pfister S."/>
            <person name="Riley R."/>
            <person name="Sitrit Y."/>
            <person name="Stielow J.B."/>
            <person name="Szollosi G."/>
            <person name="Zifcakova L."/>
            <person name="Stursova M."/>
            <person name="Spatafora J.W."/>
            <person name="Tedersoo L."/>
            <person name="Vaario L.M."/>
            <person name="Yamada A."/>
            <person name="Yan M."/>
            <person name="Wang P."/>
            <person name="Xu J."/>
            <person name="Bruns T."/>
            <person name="Baldrian P."/>
            <person name="Vilgalys R."/>
            <person name="Dunand C."/>
            <person name="Henrissat B."/>
            <person name="Grigoriev I.V."/>
            <person name="Hibbett D."/>
            <person name="Nagy L.G."/>
            <person name="Martin F.M."/>
        </authorList>
    </citation>
    <scope>NUCLEOTIDE SEQUENCE</scope>
    <source>
        <strain evidence="5">UP504</strain>
    </source>
</reference>
<keyword evidence="2" id="KW-0472">Membrane</keyword>
<proteinExistence type="predicted"/>
<gene>
    <name evidence="5" type="ORF">BS47DRAFT_579260</name>
</gene>
<accession>A0A9P6DN98</accession>
<evidence type="ECO:0000313" key="6">
    <source>
        <dbReference type="Proteomes" id="UP000886523"/>
    </source>
</evidence>
<sequence>MAPKSLLTLYGLNDTVLGLVGGSIPQSEGLDHAVRYFGTWSGSDKLMMTVQYTGKIVAPTLRLRALLQYTDDLRDAPFSPTADGLSKLSETLSAARRVSGLWGILPIIKWLSSIERSNPTSRAQLTIERIQALSMLAFYILETISFFASPAAPLIPRSVLSERGAARASLWSVRAWGLYTVLQIVHLRNDWKEAQEETARSREERSRARLLQRRPLRSGRRSRVSSLRLSLIWRSCRALFIGPLLVVYLRPSIPLPCSALSLLWLRSMVAGRRHAYRLPHVSPYIYKQWSVYHPFFHA</sequence>
<dbReference type="AlphaFoldDB" id="A0A9P6DN98"/>